<gene>
    <name evidence="1" type="ORF">EVAR_41225_1</name>
</gene>
<dbReference type="AlphaFoldDB" id="A0A4C1W6X6"/>
<dbReference type="Proteomes" id="UP000299102">
    <property type="component" value="Unassembled WGS sequence"/>
</dbReference>
<evidence type="ECO:0000313" key="2">
    <source>
        <dbReference type="Proteomes" id="UP000299102"/>
    </source>
</evidence>
<keyword evidence="2" id="KW-1185">Reference proteome</keyword>
<name>A0A4C1W6X6_EUMVA</name>
<reference evidence="1 2" key="1">
    <citation type="journal article" date="2019" name="Commun. Biol.">
        <title>The bagworm genome reveals a unique fibroin gene that provides high tensile strength.</title>
        <authorList>
            <person name="Kono N."/>
            <person name="Nakamura H."/>
            <person name="Ohtoshi R."/>
            <person name="Tomita M."/>
            <person name="Numata K."/>
            <person name="Arakawa K."/>
        </authorList>
    </citation>
    <scope>NUCLEOTIDE SEQUENCE [LARGE SCALE GENOMIC DNA]</scope>
</reference>
<protein>
    <submittedName>
        <fullName evidence="1">Uncharacterized protein</fullName>
    </submittedName>
</protein>
<organism evidence="1 2">
    <name type="scientific">Eumeta variegata</name>
    <name type="common">Bagworm moth</name>
    <name type="synonym">Eumeta japonica</name>
    <dbReference type="NCBI Taxonomy" id="151549"/>
    <lineage>
        <taxon>Eukaryota</taxon>
        <taxon>Metazoa</taxon>
        <taxon>Ecdysozoa</taxon>
        <taxon>Arthropoda</taxon>
        <taxon>Hexapoda</taxon>
        <taxon>Insecta</taxon>
        <taxon>Pterygota</taxon>
        <taxon>Neoptera</taxon>
        <taxon>Endopterygota</taxon>
        <taxon>Lepidoptera</taxon>
        <taxon>Glossata</taxon>
        <taxon>Ditrysia</taxon>
        <taxon>Tineoidea</taxon>
        <taxon>Psychidae</taxon>
        <taxon>Oiketicinae</taxon>
        <taxon>Eumeta</taxon>
    </lineage>
</organism>
<proteinExistence type="predicted"/>
<accession>A0A4C1W6X6</accession>
<evidence type="ECO:0000313" key="1">
    <source>
        <dbReference type="EMBL" id="GBP45924.1"/>
    </source>
</evidence>
<sequence length="85" mass="9912">MAEYDDVFRLARGVLMFKECSFMHATHTNVNEFIMLRTEGGRHRPPRLPLLPSRLQTELCLRSESECLAFLKLVHRVHFWALSPG</sequence>
<dbReference type="EMBL" id="BGZK01000474">
    <property type="protein sequence ID" value="GBP45924.1"/>
    <property type="molecule type" value="Genomic_DNA"/>
</dbReference>
<comment type="caution">
    <text evidence="1">The sequence shown here is derived from an EMBL/GenBank/DDBJ whole genome shotgun (WGS) entry which is preliminary data.</text>
</comment>